<evidence type="ECO:0000256" key="7">
    <source>
        <dbReference type="PIRSR" id="PIRSR037913-3"/>
    </source>
</evidence>
<evidence type="ECO:0000256" key="5">
    <source>
        <dbReference type="PIRSR" id="PIRSR037913-1"/>
    </source>
</evidence>
<reference evidence="10 11" key="1">
    <citation type="submission" date="2020-08" db="EMBL/GenBank/DDBJ databases">
        <authorList>
            <person name="Newling K."/>
            <person name="Davey J."/>
            <person name="Forrester S."/>
        </authorList>
    </citation>
    <scope>NUCLEOTIDE SEQUENCE [LARGE SCALE GENOMIC DNA]</scope>
    <source>
        <strain evidence="11">Crithidia deanei Carvalho (ATCC PRA-265)</strain>
    </source>
</reference>
<dbReference type="SUPFAM" id="SSF52768">
    <property type="entry name" value="Arginase/deacetylase"/>
    <property type="match status" value="1"/>
</dbReference>
<dbReference type="Gene3D" id="3.40.800.20">
    <property type="entry name" value="Histone deacetylase domain"/>
    <property type="match status" value="1"/>
</dbReference>
<keyword evidence="7" id="KW-0479">Metal-binding</keyword>
<proteinExistence type="inferred from homology"/>
<comment type="similarity">
    <text evidence="4">Belongs to the histone deacetylase family. HD Type 1 subfamily.</text>
</comment>
<dbReference type="GO" id="GO:0040029">
    <property type="term" value="P:epigenetic regulation of gene expression"/>
    <property type="evidence" value="ECO:0007669"/>
    <property type="project" value="TreeGrafter"/>
</dbReference>
<dbReference type="Proteomes" id="UP000515908">
    <property type="component" value="Chromosome 19"/>
</dbReference>
<feature type="binding site" evidence="6">
    <location>
        <position position="152"/>
    </location>
    <ligand>
        <name>substrate</name>
    </ligand>
</feature>
<organism evidence="10 11">
    <name type="scientific">Angomonas deanei</name>
    <dbReference type="NCBI Taxonomy" id="59799"/>
    <lineage>
        <taxon>Eukaryota</taxon>
        <taxon>Discoba</taxon>
        <taxon>Euglenozoa</taxon>
        <taxon>Kinetoplastea</taxon>
        <taxon>Metakinetoplastina</taxon>
        <taxon>Trypanosomatida</taxon>
        <taxon>Trypanosomatidae</taxon>
        <taxon>Strigomonadinae</taxon>
        <taxon>Angomonas</taxon>
    </lineage>
</organism>
<keyword evidence="11" id="KW-1185">Reference proteome</keyword>
<dbReference type="InterPro" id="IPR023801">
    <property type="entry name" value="His_deacetylse_dom"/>
</dbReference>
<dbReference type="FunFam" id="3.40.800.20:FF:000017">
    <property type="entry name" value="Histone deacetylase"/>
    <property type="match status" value="1"/>
</dbReference>
<dbReference type="GO" id="GO:0141221">
    <property type="term" value="F:histone deacetylase activity, hydrolytic mechanism"/>
    <property type="evidence" value="ECO:0007669"/>
    <property type="project" value="UniProtKB-EC"/>
</dbReference>
<keyword evidence="4" id="KW-0804">Transcription</keyword>
<gene>
    <name evidence="10" type="ORF">ADEAN_000847800</name>
</gene>
<evidence type="ECO:0000313" key="10">
    <source>
        <dbReference type="EMBL" id="CAD2220954.1"/>
    </source>
</evidence>
<dbReference type="AlphaFoldDB" id="A0A7G2CPQ7"/>
<evidence type="ECO:0000313" key="11">
    <source>
        <dbReference type="Proteomes" id="UP000515908"/>
    </source>
</evidence>
<dbReference type="PANTHER" id="PTHR10625:SF10">
    <property type="entry name" value="HISTONE DEACETYLASE HDAC1"/>
    <property type="match status" value="1"/>
</dbReference>
<dbReference type="InterPro" id="IPR023696">
    <property type="entry name" value="Ureohydrolase_dom_sf"/>
</dbReference>
<evidence type="ECO:0000256" key="2">
    <source>
        <dbReference type="ARBA" id="ARBA00022801"/>
    </source>
</evidence>
<name>A0A7G2CPQ7_9TRYP</name>
<dbReference type="PRINTS" id="PR01271">
    <property type="entry name" value="HISDACETLASE"/>
</dbReference>
<dbReference type="OrthoDB" id="1918432at2759"/>
<feature type="active site" description="Proton acceptor" evidence="5">
    <location>
        <position position="144"/>
    </location>
</feature>
<evidence type="ECO:0000256" key="1">
    <source>
        <dbReference type="ARBA" id="ARBA00012111"/>
    </source>
</evidence>
<feature type="region of interest" description="Disordered" evidence="8">
    <location>
        <begin position="386"/>
        <end position="413"/>
    </location>
</feature>
<comment type="catalytic activity">
    <reaction evidence="4">
        <text>N(6)-acetyl-L-lysyl-[histone] + H2O = L-lysyl-[histone] + acetate</text>
        <dbReference type="Rhea" id="RHEA:58196"/>
        <dbReference type="Rhea" id="RHEA-COMP:9845"/>
        <dbReference type="Rhea" id="RHEA-COMP:11338"/>
        <dbReference type="ChEBI" id="CHEBI:15377"/>
        <dbReference type="ChEBI" id="CHEBI:29969"/>
        <dbReference type="ChEBI" id="CHEBI:30089"/>
        <dbReference type="ChEBI" id="CHEBI:61930"/>
        <dbReference type="EC" id="3.5.1.98"/>
    </reaction>
</comment>
<feature type="binding site" evidence="7">
    <location>
        <position position="179"/>
    </location>
    <ligand>
        <name>a divalent metal cation</name>
        <dbReference type="ChEBI" id="CHEBI:60240"/>
    </ligand>
</feature>
<dbReference type="GO" id="GO:0000118">
    <property type="term" value="C:histone deacetylase complex"/>
    <property type="evidence" value="ECO:0007669"/>
    <property type="project" value="UniProtKB-ARBA"/>
</dbReference>
<dbReference type="EMBL" id="LR877163">
    <property type="protein sequence ID" value="CAD2220954.1"/>
    <property type="molecule type" value="Genomic_DNA"/>
</dbReference>
<feature type="binding site" evidence="6">
    <location>
        <position position="102"/>
    </location>
    <ligand>
        <name>substrate</name>
    </ligand>
</feature>
<feature type="binding site" evidence="7">
    <location>
        <position position="268"/>
    </location>
    <ligand>
        <name>a divalent metal cation</name>
        <dbReference type="ChEBI" id="CHEBI:60240"/>
    </ligand>
</feature>
<sequence>MSTFTNDISKIALVNTAGYGSDCNLSALVPQHAMKPYRCLATMELIEALQLTDHVRCIVPPLVTIEMLEDFHAETYVANLGCHNTESWFWNPETSKVFFSGDCPPVEGIVEHSLATASGTLMGAVLLNSGKVDIAMHWGGGMHHTKCGECSGFCYVNDIVIGILELLKCHERVLYIDLDMHHGDGVDEAFCQSDRVFTLSLHKFGESFFPGTGAAVDVGVDRGEYYTMNLNLWDGINDFFYTAIFQHALREVVSRFSPDVIVLQCGADSLAEDRIGLFNLSSWGHGCCVEQVRNCEIPMLVVGGGGYTIRNVAKLWAYETGILCGHKVDMNATIPIEKMPCTGWLFEGSPYLHVPQDESSHTQPGWNSQRAYQSIIEQIDANARHIKPHPRNNNKTDSAPAGVSVKVEKQAEC</sequence>
<dbReference type="InterPro" id="IPR003084">
    <property type="entry name" value="HDAC_I/II"/>
</dbReference>
<feature type="binding site" evidence="6">
    <location>
        <position position="307"/>
    </location>
    <ligand>
        <name>substrate</name>
    </ligand>
</feature>
<keyword evidence="4" id="KW-0805">Transcription regulation</keyword>
<dbReference type="VEuPathDB" id="TriTrypDB:ADEAN_000847800"/>
<feature type="binding site" evidence="7">
    <location>
        <position position="181"/>
    </location>
    <ligand>
        <name>a divalent metal cation</name>
        <dbReference type="ChEBI" id="CHEBI:60240"/>
    </ligand>
</feature>
<dbReference type="EC" id="3.5.1.98" evidence="1 4"/>
<comment type="subcellular location">
    <subcellularLocation>
        <location evidence="4">Nucleus</location>
    </subcellularLocation>
</comment>
<feature type="domain" description="Histone deacetylase" evidence="9">
    <location>
        <begin position="32"/>
        <end position="321"/>
    </location>
</feature>
<evidence type="ECO:0000256" key="3">
    <source>
        <dbReference type="ARBA" id="ARBA00022853"/>
    </source>
</evidence>
<dbReference type="CDD" id="cd09991">
    <property type="entry name" value="HDAC_classI"/>
    <property type="match status" value="1"/>
</dbReference>
<dbReference type="PRINTS" id="PR01270">
    <property type="entry name" value="HDASUPER"/>
</dbReference>
<keyword evidence="3 4" id="KW-0156">Chromatin regulator</keyword>
<dbReference type="InterPro" id="IPR037138">
    <property type="entry name" value="His_deacetylse_dom_sf"/>
</dbReference>
<accession>A0A7G2CPQ7</accession>
<dbReference type="PIRSF" id="PIRSF037913">
    <property type="entry name" value="His_deacetylse_1"/>
    <property type="match status" value="1"/>
</dbReference>
<dbReference type="PANTHER" id="PTHR10625">
    <property type="entry name" value="HISTONE DEACETYLASE HDAC1-RELATED"/>
    <property type="match status" value="1"/>
</dbReference>
<evidence type="ECO:0000256" key="8">
    <source>
        <dbReference type="SAM" id="MobiDB-lite"/>
    </source>
</evidence>
<evidence type="ECO:0000259" key="9">
    <source>
        <dbReference type="Pfam" id="PF00850"/>
    </source>
</evidence>
<keyword evidence="2 4" id="KW-0378">Hydrolase</keyword>
<evidence type="ECO:0000256" key="6">
    <source>
        <dbReference type="PIRSR" id="PIRSR037913-2"/>
    </source>
</evidence>
<dbReference type="Pfam" id="PF00850">
    <property type="entry name" value="Hist_deacetyl"/>
    <property type="match status" value="1"/>
</dbReference>
<protein>
    <recommendedName>
        <fullName evidence="1 4">Histone deacetylase</fullName>
        <ecNumber evidence="1 4">3.5.1.98</ecNumber>
    </recommendedName>
</protein>
<keyword evidence="4" id="KW-0539">Nucleus</keyword>
<dbReference type="InterPro" id="IPR000286">
    <property type="entry name" value="HDACs"/>
</dbReference>
<evidence type="ECO:0000256" key="4">
    <source>
        <dbReference type="PIRNR" id="PIRNR037913"/>
    </source>
</evidence>
<dbReference type="GO" id="GO:0046872">
    <property type="term" value="F:metal ion binding"/>
    <property type="evidence" value="ECO:0007669"/>
    <property type="project" value="UniProtKB-KW"/>
</dbReference>